<dbReference type="InterPro" id="IPR015946">
    <property type="entry name" value="KH_dom-like_a/b"/>
</dbReference>
<dbReference type="AlphaFoldDB" id="A0A419UZH1"/>
<dbReference type="SUPFAM" id="SSF82784">
    <property type="entry name" value="OsmC-like"/>
    <property type="match status" value="1"/>
</dbReference>
<name>A0A419UZH1_9BACL</name>
<dbReference type="InterPro" id="IPR036102">
    <property type="entry name" value="OsmC/Ohrsf"/>
</dbReference>
<dbReference type="Gene3D" id="3.30.300.20">
    <property type="match status" value="1"/>
</dbReference>
<organism evidence="1 2">
    <name type="scientific">Sinobaca qinghaiensis</name>
    <dbReference type="NCBI Taxonomy" id="342944"/>
    <lineage>
        <taxon>Bacteria</taxon>
        <taxon>Bacillati</taxon>
        <taxon>Bacillota</taxon>
        <taxon>Bacilli</taxon>
        <taxon>Bacillales</taxon>
        <taxon>Sporolactobacillaceae</taxon>
        <taxon>Sinobaca</taxon>
    </lineage>
</organism>
<dbReference type="PANTHER" id="PTHR34352">
    <property type="entry name" value="PROTEIN YHFA"/>
    <property type="match status" value="1"/>
</dbReference>
<dbReference type="Pfam" id="PF02566">
    <property type="entry name" value="OsmC"/>
    <property type="match status" value="1"/>
</dbReference>
<accession>A0A419UZH1</accession>
<comment type="caution">
    <text evidence="1">The sequence shown here is derived from an EMBL/GenBank/DDBJ whole genome shotgun (WGS) entry which is preliminary data.</text>
</comment>
<evidence type="ECO:0000313" key="1">
    <source>
        <dbReference type="EMBL" id="RKD71068.1"/>
    </source>
</evidence>
<proteinExistence type="predicted"/>
<dbReference type="Proteomes" id="UP000285120">
    <property type="component" value="Unassembled WGS sequence"/>
</dbReference>
<evidence type="ECO:0000313" key="2">
    <source>
        <dbReference type="Proteomes" id="UP000285120"/>
    </source>
</evidence>
<dbReference type="EMBL" id="RAPK01000010">
    <property type="protein sequence ID" value="RKD71068.1"/>
    <property type="molecule type" value="Genomic_DNA"/>
</dbReference>
<keyword evidence="2" id="KW-1185">Reference proteome</keyword>
<dbReference type="InterPro" id="IPR003718">
    <property type="entry name" value="OsmC/Ohr_fam"/>
</dbReference>
<dbReference type="RefSeq" id="WP_211326989.1">
    <property type="nucleotide sequence ID" value="NZ_RAPK01000010.1"/>
</dbReference>
<gene>
    <name evidence="1" type="ORF">ATL39_2458</name>
</gene>
<dbReference type="PANTHER" id="PTHR34352:SF1">
    <property type="entry name" value="PROTEIN YHFA"/>
    <property type="match status" value="1"/>
</dbReference>
<protein>
    <submittedName>
        <fullName evidence="1">Putative OsmC-like protein</fullName>
    </submittedName>
</protein>
<reference evidence="1 2" key="1">
    <citation type="submission" date="2018-09" db="EMBL/GenBank/DDBJ databases">
        <title>Genomic Encyclopedia of Archaeal and Bacterial Type Strains, Phase II (KMG-II): from individual species to whole genera.</title>
        <authorList>
            <person name="Goeker M."/>
        </authorList>
    </citation>
    <scope>NUCLEOTIDE SEQUENCE [LARGE SCALE GENOMIC DNA]</scope>
    <source>
        <strain evidence="1 2">DSM 17008</strain>
    </source>
</reference>
<sequence length="128" mass="14861">MYVNFSMTEHGFITETNYGTLHISSDEEHGFRPYQLMTASLAVCSGGVLKKIMKKQRMDVQDIEIRTNVERSGTEADEITKVSIHFVIDSHDKNDKKMLKNMELTRKYCSMVQSVKDSIQVEETYEWK</sequence>